<dbReference type="AlphaFoldDB" id="A0A2W2BYA4"/>
<evidence type="ECO:0000256" key="1">
    <source>
        <dbReference type="SAM" id="MobiDB-lite"/>
    </source>
</evidence>
<dbReference type="GO" id="GO:0008237">
    <property type="term" value="F:metallopeptidase activity"/>
    <property type="evidence" value="ECO:0007669"/>
    <property type="project" value="InterPro"/>
</dbReference>
<feature type="compositionally biased region" description="Basic residues" evidence="1">
    <location>
        <begin position="1"/>
        <end position="11"/>
    </location>
</feature>
<keyword evidence="2" id="KW-0472">Membrane</keyword>
<feature type="compositionally biased region" description="Basic and acidic residues" evidence="1">
    <location>
        <begin position="12"/>
        <end position="25"/>
    </location>
</feature>
<keyword evidence="2" id="KW-0812">Transmembrane</keyword>
<dbReference type="EMBL" id="POTW01000082">
    <property type="protein sequence ID" value="PZF80597.1"/>
    <property type="molecule type" value="Genomic_DNA"/>
</dbReference>
<evidence type="ECO:0000256" key="2">
    <source>
        <dbReference type="SAM" id="Phobius"/>
    </source>
</evidence>
<name>A0A2W2BYA4_9ACTN</name>
<feature type="transmembrane region" description="Helical" evidence="2">
    <location>
        <begin position="31"/>
        <end position="49"/>
    </location>
</feature>
<dbReference type="Pfam" id="PF11350">
    <property type="entry name" value="DUF3152"/>
    <property type="match status" value="1"/>
</dbReference>
<dbReference type="SUPFAM" id="SSF55486">
    <property type="entry name" value="Metalloproteases ('zincins'), catalytic domain"/>
    <property type="match status" value="1"/>
</dbReference>
<dbReference type="InterPro" id="IPR024079">
    <property type="entry name" value="MetalloPept_cat_dom_sf"/>
</dbReference>
<feature type="domain" description="DUF3152" evidence="3">
    <location>
        <begin position="93"/>
        <end position="261"/>
    </location>
</feature>
<sequence length="271" mass="28576">MIRVASRTRRAGHPDRERRRTRGAADRRRRLTGFLLVLTTIGVVGWAALPDGEPAAGNAVTPLGAPTTQRPPKTFAVLPVERPSPAPESPAEPPAPEIAATGPGTFAVTPGQSGQAGTDGSLLTYTVEVEDGLPFDPIEVAAVVDTTLADPRSWIAEGEHSFQRVPSGGDLRILVATPGTTDELCAPLRTRGEVSCRNGDNVVLNALRWANAVPHYNGDVAAYRQYVVNHEVGHALGHGHVACPAPGAVAPVMLQQTYSLDGCVANSWPFP</sequence>
<accession>A0A2W2BYA4</accession>
<dbReference type="Proteomes" id="UP000248764">
    <property type="component" value="Unassembled WGS sequence"/>
</dbReference>
<protein>
    <recommendedName>
        <fullName evidence="3">DUF3152 domain-containing protein</fullName>
    </recommendedName>
</protein>
<feature type="compositionally biased region" description="Pro residues" evidence="1">
    <location>
        <begin position="82"/>
        <end position="96"/>
    </location>
</feature>
<evidence type="ECO:0000313" key="5">
    <source>
        <dbReference type="Proteomes" id="UP000248764"/>
    </source>
</evidence>
<proteinExistence type="predicted"/>
<gene>
    <name evidence="4" type="ORF">C1I92_25295</name>
</gene>
<evidence type="ECO:0000259" key="3">
    <source>
        <dbReference type="Pfam" id="PF11350"/>
    </source>
</evidence>
<keyword evidence="2" id="KW-1133">Transmembrane helix</keyword>
<keyword evidence="5" id="KW-1185">Reference proteome</keyword>
<dbReference type="InterPro" id="IPR022603">
    <property type="entry name" value="DUF3152"/>
</dbReference>
<organism evidence="4 5">
    <name type="scientific">Jiangella anatolica</name>
    <dbReference type="NCBI Taxonomy" id="2670374"/>
    <lineage>
        <taxon>Bacteria</taxon>
        <taxon>Bacillati</taxon>
        <taxon>Actinomycetota</taxon>
        <taxon>Actinomycetes</taxon>
        <taxon>Jiangellales</taxon>
        <taxon>Jiangellaceae</taxon>
        <taxon>Jiangella</taxon>
    </lineage>
</organism>
<reference evidence="4 5" key="1">
    <citation type="submission" date="2018-01" db="EMBL/GenBank/DDBJ databases">
        <title>Draft genome sequence of Jiangella sp. GTF31.</title>
        <authorList>
            <person name="Sahin N."/>
            <person name="Ay H."/>
            <person name="Saygin H."/>
        </authorList>
    </citation>
    <scope>NUCLEOTIDE SEQUENCE [LARGE SCALE GENOMIC DNA]</scope>
    <source>
        <strain evidence="4 5">GTF31</strain>
    </source>
</reference>
<feature type="region of interest" description="Disordered" evidence="1">
    <location>
        <begin position="1"/>
        <end position="25"/>
    </location>
</feature>
<feature type="region of interest" description="Disordered" evidence="1">
    <location>
        <begin position="80"/>
        <end position="118"/>
    </location>
</feature>
<comment type="caution">
    <text evidence="4">The sequence shown here is derived from an EMBL/GenBank/DDBJ whole genome shotgun (WGS) entry which is preliminary data.</text>
</comment>
<dbReference type="Gene3D" id="3.40.390.10">
    <property type="entry name" value="Collagenase (Catalytic Domain)"/>
    <property type="match status" value="1"/>
</dbReference>
<evidence type="ECO:0000313" key="4">
    <source>
        <dbReference type="EMBL" id="PZF80597.1"/>
    </source>
</evidence>